<keyword evidence="1" id="KW-0472">Membrane</keyword>
<evidence type="ECO:0008006" key="4">
    <source>
        <dbReference type="Google" id="ProtNLM"/>
    </source>
</evidence>
<name>A0A143Y7Z4_9LACT</name>
<dbReference type="AlphaFoldDB" id="A0A143Y7Z4"/>
<evidence type="ECO:0000256" key="1">
    <source>
        <dbReference type="SAM" id="Phobius"/>
    </source>
</evidence>
<evidence type="ECO:0000313" key="2">
    <source>
        <dbReference type="EMBL" id="CZQ83096.1"/>
    </source>
</evidence>
<dbReference type="EMBL" id="FJNE01000001">
    <property type="protein sequence ID" value="CZQ83096.1"/>
    <property type="molecule type" value="Genomic_DNA"/>
</dbReference>
<sequence length="262" mass="29596">MITITIVRLIKESFIDPKQLSRAKQLKKSASSLLFFILSLAVSIPIFMSSFPILQNLGADAQAVAQKIPAFTIIDDELVLDEPMEKGFIYKTDTVMLTFDPKNSYSERDLASRSENFTLSLFFSRNEFVLYAGGIPLTIPYTQADKMTDQFFKSLLTDFTKNQTLSVFILFIFCFVVSAIELSLSLLIISLFANILSSLVGKRQTFFDNWNMALVAISVPALFFVLLNGFGFVAYFQEEIIVALALYYYYNAVKDTKQIPEA</sequence>
<keyword evidence="1" id="KW-0812">Transmembrane</keyword>
<dbReference type="Proteomes" id="UP000242754">
    <property type="component" value="Unassembled WGS sequence"/>
</dbReference>
<dbReference type="STRING" id="140314.SAMN04488076_103105"/>
<keyword evidence="3" id="KW-1185">Reference proteome</keyword>
<accession>A0A143Y7Z4</accession>
<feature type="transmembrane region" description="Helical" evidence="1">
    <location>
        <begin position="165"/>
        <end position="193"/>
    </location>
</feature>
<dbReference type="InterPro" id="IPR009574">
    <property type="entry name" value="DUF1189"/>
</dbReference>
<evidence type="ECO:0000313" key="3">
    <source>
        <dbReference type="Proteomes" id="UP000242754"/>
    </source>
</evidence>
<dbReference type="OrthoDB" id="2134424at2"/>
<proteinExistence type="predicted"/>
<organism evidence="2 3">
    <name type="scientific">Trichococcus palustris</name>
    <dbReference type="NCBI Taxonomy" id="140314"/>
    <lineage>
        <taxon>Bacteria</taxon>
        <taxon>Bacillati</taxon>
        <taxon>Bacillota</taxon>
        <taxon>Bacilli</taxon>
        <taxon>Lactobacillales</taxon>
        <taxon>Carnobacteriaceae</taxon>
        <taxon>Trichococcus</taxon>
    </lineage>
</organism>
<reference evidence="2 3" key="1">
    <citation type="submission" date="2016-02" db="EMBL/GenBank/DDBJ databases">
        <authorList>
            <person name="Wen L."/>
            <person name="He K."/>
            <person name="Yang H."/>
        </authorList>
    </citation>
    <scope>NUCLEOTIDE SEQUENCE [LARGE SCALE GENOMIC DNA]</scope>
    <source>
        <strain evidence="2">Trichococcus palustris</strain>
    </source>
</reference>
<keyword evidence="1" id="KW-1133">Transmembrane helix</keyword>
<feature type="transmembrane region" description="Helical" evidence="1">
    <location>
        <begin position="32"/>
        <end position="54"/>
    </location>
</feature>
<protein>
    <recommendedName>
        <fullName evidence="4">DUF1189 domain-containing protein</fullName>
    </recommendedName>
</protein>
<feature type="transmembrane region" description="Helical" evidence="1">
    <location>
        <begin position="213"/>
        <end position="236"/>
    </location>
</feature>
<dbReference type="RefSeq" id="WP_087030609.1">
    <property type="nucleotide sequence ID" value="NZ_FJNE01000001.1"/>
</dbReference>
<dbReference type="Pfam" id="PF06691">
    <property type="entry name" value="DUF1189"/>
    <property type="match status" value="1"/>
</dbReference>
<gene>
    <name evidence="2" type="ORF">Tpal_397</name>
</gene>